<name>A0A8S1HXQ5_9PELO</name>
<organism evidence="3 4">
    <name type="scientific">Caenorhabditis auriculariae</name>
    <dbReference type="NCBI Taxonomy" id="2777116"/>
    <lineage>
        <taxon>Eukaryota</taxon>
        <taxon>Metazoa</taxon>
        <taxon>Ecdysozoa</taxon>
        <taxon>Nematoda</taxon>
        <taxon>Chromadorea</taxon>
        <taxon>Rhabditida</taxon>
        <taxon>Rhabditina</taxon>
        <taxon>Rhabditomorpha</taxon>
        <taxon>Rhabditoidea</taxon>
        <taxon>Rhabditidae</taxon>
        <taxon>Peloderinae</taxon>
        <taxon>Caenorhabditis</taxon>
    </lineage>
</organism>
<protein>
    <recommendedName>
        <fullName evidence="5">Glycosyltransferase family 92 protein</fullName>
    </recommendedName>
</protein>
<dbReference type="AlphaFoldDB" id="A0A8S1HXQ5"/>
<gene>
    <name evidence="3" type="ORF">CAUJ_LOCUS15457</name>
</gene>
<evidence type="ECO:0000313" key="3">
    <source>
        <dbReference type="EMBL" id="CAD6199555.1"/>
    </source>
</evidence>
<keyword evidence="1" id="KW-0812">Transmembrane</keyword>
<evidence type="ECO:0008006" key="5">
    <source>
        <dbReference type="Google" id="ProtNLM"/>
    </source>
</evidence>
<proteinExistence type="predicted"/>
<sequence length="231" mass="26873">MLRLANFYLIFLLPEVYSRNNATYNVCDFFPKPFSHPNVTFVFPEIFNDTRMNRAFRCMLKSERIVKNVYQKDGCFPSPSPSISQVTRMVIVTEDEVNPNECFFKSIIADENIRRRTVIWTMRASDRVYHPHGDYKTLQEVLMINITLPKSHIEGYIEVLLQSLDFVDLWENPLNSFEPIDPPLFDDLPFVDPAGVSSAIVLFLWLALLLVMLNYILQCAADADFQFRNVD</sequence>
<dbReference type="EMBL" id="CAJGYM010000182">
    <property type="protein sequence ID" value="CAD6199555.1"/>
    <property type="molecule type" value="Genomic_DNA"/>
</dbReference>
<reference evidence="3" key="1">
    <citation type="submission" date="2020-10" db="EMBL/GenBank/DDBJ databases">
        <authorList>
            <person name="Kikuchi T."/>
        </authorList>
    </citation>
    <scope>NUCLEOTIDE SEQUENCE</scope>
    <source>
        <strain evidence="3">NKZ352</strain>
    </source>
</reference>
<accession>A0A8S1HXQ5</accession>
<keyword evidence="1" id="KW-0472">Membrane</keyword>
<evidence type="ECO:0000313" key="4">
    <source>
        <dbReference type="Proteomes" id="UP000835052"/>
    </source>
</evidence>
<feature type="transmembrane region" description="Helical" evidence="1">
    <location>
        <begin position="196"/>
        <end position="217"/>
    </location>
</feature>
<keyword evidence="1" id="KW-1133">Transmembrane helix</keyword>
<comment type="caution">
    <text evidence="3">The sequence shown here is derived from an EMBL/GenBank/DDBJ whole genome shotgun (WGS) entry which is preliminary data.</text>
</comment>
<keyword evidence="4" id="KW-1185">Reference proteome</keyword>
<evidence type="ECO:0000256" key="1">
    <source>
        <dbReference type="SAM" id="Phobius"/>
    </source>
</evidence>
<feature type="signal peptide" evidence="2">
    <location>
        <begin position="1"/>
        <end position="18"/>
    </location>
</feature>
<keyword evidence="2" id="KW-0732">Signal</keyword>
<evidence type="ECO:0000256" key="2">
    <source>
        <dbReference type="SAM" id="SignalP"/>
    </source>
</evidence>
<feature type="chain" id="PRO_5035887997" description="Glycosyltransferase family 92 protein" evidence="2">
    <location>
        <begin position="19"/>
        <end position="231"/>
    </location>
</feature>
<dbReference type="Proteomes" id="UP000835052">
    <property type="component" value="Unassembled WGS sequence"/>
</dbReference>